<dbReference type="AlphaFoldDB" id="A0A7Z7NNU4"/>
<reference evidence="1 2" key="1">
    <citation type="submission" date="2018-01" db="EMBL/GenBank/DDBJ databases">
        <authorList>
            <person name="Clerissi C."/>
        </authorList>
    </citation>
    <scope>NUCLEOTIDE SEQUENCE [LARGE SCALE GENOMIC DNA]</scope>
    <source>
        <strain evidence="1">Cupriavidus taiwanensis STM 6021</strain>
    </source>
</reference>
<organism evidence="1 2">
    <name type="scientific">Cupriavidus taiwanensis</name>
    <dbReference type="NCBI Taxonomy" id="164546"/>
    <lineage>
        <taxon>Bacteria</taxon>
        <taxon>Pseudomonadati</taxon>
        <taxon>Pseudomonadota</taxon>
        <taxon>Betaproteobacteria</taxon>
        <taxon>Burkholderiales</taxon>
        <taxon>Burkholderiaceae</taxon>
        <taxon>Cupriavidus</taxon>
    </lineage>
</organism>
<name>A0A7Z7NNU4_9BURK</name>
<protein>
    <submittedName>
        <fullName evidence="1">Uncharacterized protein</fullName>
    </submittedName>
</protein>
<dbReference type="EMBL" id="LT978514">
    <property type="protein sequence ID" value="SPC21639.1"/>
    <property type="molecule type" value="Genomic_DNA"/>
</dbReference>
<gene>
    <name evidence="1" type="ORF">CBM2594_B10717</name>
</gene>
<sequence>MHEIVRSAPLAPLVPWQRAASLTEGRRSFGQRGHYICVMARASGVAGDNSIFLNNSSVKAPAYPALGLL</sequence>
<evidence type="ECO:0000313" key="2">
    <source>
        <dbReference type="Proteomes" id="UP000257139"/>
    </source>
</evidence>
<proteinExistence type="predicted"/>
<evidence type="ECO:0000313" key="1">
    <source>
        <dbReference type="EMBL" id="SPC21639.1"/>
    </source>
</evidence>
<accession>A0A7Z7NNU4</accession>
<dbReference type="Proteomes" id="UP000257139">
    <property type="component" value="Chromosome CBM2594_b"/>
</dbReference>